<sequence length="130" mass="13353">MAQVVADFTAYISGPVKGIDMNPYALLTAAILSELVGTTALKLSEGFSRPVPSVGVVVGYGLAFYLLSLTLDELPIGVVYATWAALGIVGVAAIGFVAFDDSIDAAGIVGLLLIIAGVYCVNVLSEMSTH</sequence>
<accession>L0I8S8</accession>
<keyword evidence="4 7" id="KW-0812">Transmembrane</keyword>
<dbReference type="eggNOG" id="arCOG04559">
    <property type="taxonomic scope" value="Archaea"/>
</dbReference>
<feature type="transmembrane region" description="Helical" evidence="7">
    <location>
        <begin position="105"/>
        <end position="124"/>
    </location>
</feature>
<dbReference type="HOGENOM" id="CLU_133067_0_2_2"/>
<dbReference type="GO" id="GO:0005886">
    <property type="term" value="C:plasma membrane"/>
    <property type="evidence" value="ECO:0007669"/>
    <property type="project" value="UniProtKB-SubCell"/>
</dbReference>
<dbReference type="SUPFAM" id="SSF103481">
    <property type="entry name" value="Multidrug resistance efflux transporter EmrE"/>
    <property type="match status" value="1"/>
</dbReference>
<proteinExistence type="predicted"/>
<keyword evidence="9" id="KW-1185">Reference proteome</keyword>
<gene>
    <name evidence="8" type="ordered locus">Halru_0479</name>
</gene>
<name>L0I8S8_HALRX</name>
<dbReference type="AlphaFoldDB" id="L0I8S8"/>
<dbReference type="InterPro" id="IPR045324">
    <property type="entry name" value="Small_multidrug_res"/>
</dbReference>
<protein>
    <submittedName>
        <fullName evidence="8">Cation/cationic drug transporter</fullName>
    </submittedName>
</protein>
<feature type="transmembrane region" description="Helical" evidence="7">
    <location>
        <begin position="78"/>
        <end position="99"/>
    </location>
</feature>
<organism evidence="8 9">
    <name type="scientific">Halovivax ruber (strain DSM 18193 / JCM 13892 / XH-70)</name>
    <dbReference type="NCBI Taxonomy" id="797302"/>
    <lineage>
        <taxon>Archaea</taxon>
        <taxon>Methanobacteriati</taxon>
        <taxon>Methanobacteriota</taxon>
        <taxon>Stenosarchaea group</taxon>
        <taxon>Halobacteria</taxon>
        <taxon>Halobacteriales</taxon>
        <taxon>Natrialbaceae</taxon>
        <taxon>Halovivax</taxon>
    </lineage>
</organism>
<keyword evidence="5 7" id="KW-1133">Transmembrane helix</keyword>
<evidence type="ECO:0000256" key="7">
    <source>
        <dbReference type="SAM" id="Phobius"/>
    </source>
</evidence>
<evidence type="ECO:0000256" key="5">
    <source>
        <dbReference type="ARBA" id="ARBA00022989"/>
    </source>
</evidence>
<dbReference type="FunFam" id="1.10.3730.20:FF:000001">
    <property type="entry name" value="Quaternary ammonium compound resistance transporter SugE"/>
    <property type="match status" value="1"/>
</dbReference>
<keyword evidence="2" id="KW-0813">Transport</keyword>
<dbReference type="Pfam" id="PF00893">
    <property type="entry name" value="Multi_Drug_Res"/>
    <property type="match status" value="1"/>
</dbReference>
<evidence type="ECO:0000256" key="6">
    <source>
        <dbReference type="ARBA" id="ARBA00023136"/>
    </source>
</evidence>
<keyword evidence="6 7" id="KW-0472">Membrane</keyword>
<reference evidence="8" key="1">
    <citation type="submission" date="2011-09" db="EMBL/GenBank/DDBJ databases">
        <title>Complete sequence of Halovivax ruber XH-70.</title>
        <authorList>
            <consortium name="US DOE Joint Genome Institute"/>
            <person name="Lucas S."/>
            <person name="Han J."/>
            <person name="Lapidus A."/>
            <person name="Cheng J.-F."/>
            <person name="Goodwin L."/>
            <person name="Pitluck S."/>
            <person name="Peters L."/>
            <person name="Mikhailova N."/>
            <person name="Davenport K."/>
            <person name="Detter J.C."/>
            <person name="Han C."/>
            <person name="Tapia R."/>
            <person name="Land M."/>
            <person name="Hauser L."/>
            <person name="Kyrpides N."/>
            <person name="Ivanova N."/>
            <person name="Pagani I."/>
            <person name="Sproer C."/>
            <person name="Anderson I."/>
            <person name="Woyke T."/>
        </authorList>
    </citation>
    <scope>NUCLEOTIDE SEQUENCE</scope>
    <source>
        <strain evidence="8">XH-70</strain>
    </source>
</reference>
<feature type="transmembrane region" description="Helical" evidence="7">
    <location>
        <begin position="51"/>
        <end position="71"/>
    </location>
</feature>
<dbReference type="InterPro" id="IPR037185">
    <property type="entry name" value="EmrE-like"/>
</dbReference>
<evidence type="ECO:0000256" key="4">
    <source>
        <dbReference type="ARBA" id="ARBA00022692"/>
    </source>
</evidence>
<dbReference type="InterPro" id="IPR000390">
    <property type="entry name" value="Small_drug/metabolite_transptr"/>
</dbReference>
<comment type="subcellular location">
    <subcellularLocation>
        <location evidence="1">Cell membrane</location>
        <topology evidence="1">Multi-pass membrane protein</topology>
    </subcellularLocation>
</comment>
<dbReference type="Proteomes" id="UP000010846">
    <property type="component" value="Chromosome"/>
</dbReference>
<dbReference type="GO" id="GO:0022857">
    <property type="term" value="F:transmembrane transporter activity"/>
    <property type="evidence" value="ECO:0007669"/>
    <property type="project" value="InterPro"/>
</dbReference>
<dbReference type="EMBL" id="CP003050">
    <property type="protein sequence ID" value="AGB15114.1"/>
    <property type="molecule type" value="Genomic_DNA"/>
</dbReference>
<dbReference type="KEGG" id="hru:Halru_0479"/>
<evidence type="ECO:0000256" key="3">
    <source>
        <dbReference type="ARBA" id="ARBA00022475"/>
    </source>
</evidence>
<dbReference type="Gene3D" id="1.10.3730.20">
    <property type="match status" value="1"/>
</dbReference>
<dbReference type="PANTHER" id="PTHR30561">
    <property type="entry name" value="SMR FAMILY PROTON-DEPENDENT DRUG EFFLUX TRANSPORTER SUGE"/>
    <property type="match status" value="1"/>
</dbReference>
<dbReference type="STRING" id="797302.Halru_0479"/>
<dbReference type="PANTHER" id="PTHR30561:SF1">
    <property type="entry name" value="MULTIDRUG TRANSPORTER EMRE"/>
    <property type="match status" value="1"/>
</dbReference>
<evidence type="ECO:0000256" key="2">
    <source>
        <dbReference type="ARBA" id="ARBA00022448"/>
    </source>
</evidence>
<evidence type="ECO:0000256" key="1">
    <source>
        <dbReference type="ARBA" id="ARBA00004651"/>
    </source>
</evidence>
<evidence type="ECO:0000313" key="8">
    <source>
        <dbReference type="EMBL" id="AGB15114.1"/>
    </source>
</evidence>
<keyword evidence="3" id="KW-1003">Cell membrane</keyword>
<evidence type="ECO:0000313" key="9">
    <source>
        <dbReference type="Proteomes" id="UP000010846"/>
    </source>
</evidence>